<dbReference type="Proteomes" id="UP000187735">
    <property type="component" value="Chromosome"/>
</dbReference>
<name>A0A1P8WPW9_9PLAN</name>
<dbReference type="EMBL" id="CP017641">
    <property type="protein sequence ID" value="APZ96103.1"/>
    <property type="molecule type" value="Genomic_DNA"/>
</dbReference>
<dbReference type="RefSeq" id="WP_077027173.1">
    <property type="nucleotide sequence ID" value="NZ_CP017641.1"/>
</dbReference>
<dbReference type="KEGG" id="fmr:Fuma_05771"/>
<dbReference type="SUPFAM" id="SSF49265">
    <property type="entry name" value="Fibronectin type III"/>
    <property type="match status" value="1"/>
</dbReference>
<gene>
    <name evidence="6" type="ORF">Fuma_05771</name>
</gene>
<feature type="compositionally biased region" description="Basic and acidic residues" evidence="4">
    <location>
        <begin position="867"/>
        <end position="878"/>
    </location>
</feature>
<dbReference type="CDD" id="cd00063">
    <property type="entry name" value="FN3"/>
    <property type="match status" value="1"/>
</dbReference>
<dbReference type="SUPFAM" id="SSF117074">
    <property type="entry name" value="Hypothetical protein PA1324"/>
    <property type="match status" value="1"/>
</dbReference>
<feature type="compositionally biased region" description="Basic and acidic residues" evidence="4">
    <location>
        <begin position="840"/>
        <end position="854"/>
    </location>
</feature>
<dbReference type="InterPro" id="IPR013783">
    <property type="entry name" value="Ig-like_fold"/>
</dbReference>
<evidence type="ECO:0000313" key="7">
    <source>
        <dbReference type="Proteomes" id="UP000187735"/>
    </source>
</evidence>
<feature type="domain" description="SD-repeat containing protein B" evidence="5">
    <location>
        <begin position="348"/>
        <end position="439"/>
    </location>
</feature>
<evidence type="ECO:0000313" key="6">
    <source>
        <dbReference type="EMBL" id="APZ96103.1"/>
    </source>
</evidence>
<organism evidence="6 7">
    <name type="scientific">Fuerstiella marisgermanici</name>
    <dbReference type="NCBI Taxonomy" id="1891926"/>
    <lineage>
        <taxon>Bacteria</taxon>
        <taxon>Pseudomonadati</taxon>
        <taxon>Planctomycetota</taxon>
        <taxon>Planctomycetia</taxon>
        <taxon>Planctomycetales</taxon>
        <taxon>Planctomycetaceae</taxon>
        <taxon>Fuerstiella</taxon>
    </lineage>
</organism>
<protein>
    <recommendedName>
        <fullName evidence="5">SD-repeat containing protein B domain-containing protein</fullName>
    </recommendedName>
</protein>
<evidence type="ECO:0000256" key="4">
    <source>
        <dbReference type="SAM" id="MobiDB-lite"/>
    </source>
</evidence>
<dbReference type="InterPro" id="IPR033764">
    <property type="entry name" value="Sdr_B"/>
</dbReference>
<reference evidence="6 7" key="1">
    <citation type="journal article" date="2016" name="Front. Microbiol.">
        <title>Fuerstia marisgermanicae gen. nov., sp. nov., an Unusual Member of the Phylum Planctomycetes from the German Wadden Sea.</title>
        <authorList>
            <person name="Kohn T."/>
            <person name="Heuer A."/>
            <person name="Jogler M."/>
            <person name="Vollmers J."/>
            <person name="Boedeker C."/>
            <person name="Bunk B."/>
            <person name="Rast P."/>
            <person name="Borchert D."/>
            <person name="Glockner I."/>
            <person name="Freese H.M."/>
            <person name="Klenk H.P."/>
            <person name="Overmann J."/>
            <person name="Kaster A.K."/>
            <person name="Rohde M."/>
            <person name="Wiegand S."/>
            <person name="Jogler C."/>
        </authorList>
    </citation>
    <scope>NUCLEOTIDE SEQUENCE [LARGE SCALE GENOMIC DNA]</scope>
    <source>
        <strain evidence="6 7">NH11</strain>
    </source>
</reference>
<dbReference type="AlphaFoldDB" id="A0A1P8WPW9"/>
<dbReference type="Gene3D" id="2.60.40.10">
    <property type="entry name" value="Immunoglobulins"/>
    <property type="match status" value="3"/>
</dbReference>
<dbReference type="InterPro" id="IPR036116">
    <property type="entry name" value="FN3_sf"/>
</dbReference>
<proteinExistence type="predicted"/>
<keyword evidence="2" id="KW-0964">Secreted</keyword>
<dbReference type="STRING" id="1891926.Fuma_05771"/>
<comment type="subcellular location">
    <subcellularLocation>
        <location evidence="1">Secreted</location>
    </subcellularLocation>
</comment>
<sequence>MILVRRILNNVLCKRLNLRRRKAWPTHELQLEQLEVRSVLTSLIGAEVTVGNTFESIATGSEETPVGDLERVTVQQTINDPELKQFSGLYDIDIDGGEISMRYNLSESYGSDPARVIEAGTFDRYRFKVEGLAPGDFISSAVADTTRNLVPNVTLADGDTIVVEIGPGMQIGENFDARILVDVDSTPRSLEGTAVTITKTFESALQTSGIEVPDRGPVTATINYAAGFSGAEYPDPGDLNNRYRINVELGTISINWSPGGLVELFPNGPFDVPPDTFKRFYFDFDLGTNDYISSASARTSTALVPNVRIVDEHTIVAEIGPGMQEGGGFNAVIDFDVDTNGPNIIGRKWQDLDNDGVRSSNEGWLNGWDIQLLNQAGDVVDTTRTRNIDLNNDGLIDPTTEMGVYLFEGVQNGTYDVKEVRQPGWVQTAPIGNGDQRAFELDRDLNLVQSSSDFFNWGGRGERWVFGSGNWYFVTPDGAFLQWNGSPRSALSGELIAMLKPAVHQDLSLLYDAPAPGRNFVNVVDGNDGHGPDFGNYLAPPLFRVDVEADPEVANDVLIRWNSTGVVDSRYEIWITDVNTRKRFKVETGLEGNSYTTTLPDRRYRVWMRSEYSPGVFSAWSKSQEFELLRSETTIMPSGLDPGIDATPVIEWTPQTEASSYEVRVTDLSGNREYYAAQITGTSHRIGAPLQLGTHLVSVRANYPDGSRDDWSTGQELVIGGTPIVQLIGNTVSWTPVKAATSYDLWVKCTTDNGTTLEERVVYENNIHDLSFQLPNLPRSTYALWVRAIRAEGGEKYLSDWSQRTDFRVSSNQDDFQLESLSSEIQLVSRDFAQLRVQEEHDRNDVASADEKRSQAVSDAEVNPEQSQDHGANRRAKPDPIAAVMAEFAGANFLDEIQS</sequence>
<dbReference type="OrthoDB" id="227529at2"/>
<evidence type="ECO:0000256" key="3">
    <source>
        <dbReference type="ARBA" id="ARBA00022729"/>
    </source>
</evidence>
<dbReference type="InterPro" id="IPR003961">
    <property type="entry name" value="FN3_dom"/>
</dbReference>
<keyword evidence="7" id="KW-1185">Reference proteome</keyword>
<evidence type="ECO:0000256" key="2">
    <source>
        <dbReference type="ARBA" id="ARBA00022525"/>
    </source>
</evidence>
<dbReference type="Pfam" id="PF17210">
    <property type="entry name" value="SdrD_B"/>
    <property type="match status" value="1"/>
</dbReference>
<evidence type="ECO:0000259" key="5">
    <source>
        <dbReference type="Pfam" id="PF17210"/>
    </source>
</evidence>
<dbReference type="GO" id="GO:0005576">
    <property type="term" value="C:extracellular region"/>
    <property type="evidence" value="ECO:0007669"/>
    <property type="project" value="UniProtKB-SubCell"/>
</dbReference>
<keyword evidence="3" id="KW-0732">Signal</keyword>
<evidence type="ECO:0000256" key="1">
    <source>
        <dbReference type="ARBA" id="ARBA00004613"/>
    </source>
</evidence>
<feature type="region of interest" description="Disordered" evidence="4">
    <location>
        <begin position="840"/>
        <end position="879"/>
    </location>
</feature>
<accession>A0A1P8WPW9</accession>